<evidence type="ECO:0000256" key="6">
    <source>
        <dbReference type="PROSITE-ProRule" id="PRU00192"/>
    </source>
</evidence>
<dbReference type="Gene3D" id="2.30.30.40">
    <property type="entry name" value="SH3 Domains"/>
    <property type="match status" value="1"/>
</dbReference>
<evidence type="ECO:0000313" key="11">
    <source>
        <dbReference type="Proteomes" id="UP001152759"/>
    </source>
</evidence>
<comment type="caution">
    <text evidence="10">The sequence shown here is derived from an EMBL/GenBank/DDBJ whole genome shotgun (WGS) entry which is preliminary data.</text>
</comment>
<comment type="similarity">
    <text evidence="2">Belongs to the sorting nexin family.</text>
</comment>
<dbReference type="CDD" id="cd07626">
    <property type="entry name" value="BAR_SNX9_like"/>
    <property type="match status" value="1"/>
</dbReference>
<dbReference type="Gene3D" id="1.20.1270.60">
    <property type="entry name" value="Arfaptin homology (AH) domain/BAR domain"/>
    <property type="match status" value="1"/>
</dbReference>
<dbReference type="PROSITE" id="PS50002">
    <property type="entry name" value="SH3"/>
    <property type="match status" value="1"/>
</dbReference>
<dbReference type="InterPro" id="IPR001452">
    <property type="entry name" value="SH3_domain"/>
</dbReference>
<dbReference type="InterPro" id="IPR036871">
    <property type="entry name" value="PX_dom_sf"/>
</dbReference>
<dbReference type="GO" id="GO:0097320">
    <property type="term" value="P:plasma membrane tubulation"/>
    <property type="evidence" value="ECO:0007669"/>
    <property type="project" value="TreeGrafter"/>
</dbReference>
<dbReference type="PANTHER" id="PTHR45827">
    <property type="entry name" value="SORTING NEXIN"/>
    <property type="match status" value="1"/>
</dbReference>
<reference evidence="10" key="1">
    <citation type="submission" date="2021-12" db="EMBL/GenBank/DDBJ databases">
        <authorList>
            <person name="King R."/>
        </authorList>
    </citation>
    <scope>NUCLEOTIDE SEQUENCE</scope>
</reference>
<evidence type="ECO:0000256" key="7">
    <source>
        <dbReference type="SAM" id="MobiDB-lite"/>
    </source>
</evidence>
<dbReference type="GO" id="GO:0006897">
    <property type="term" value="P:endocytosis"/>
    <property type="evidence" value="ECO:0007669"/>
    <property type="project" value="TreeGrafter"/>
</dbReference>
<feature type="domain" description="SH3" evidence="8">
    <location>
        <begin position="1"/>
        <end position="58"/>
    </location>
</feature>
<accession>A0AAI8Y626</accession>
<dbReference type="EMBL" id="CAKKNF020000012">
    <property type="protein sequence ID" value="CAH0746958.1"/>
    <property type="molecule type" value="Genomic_DNA"/>
</dbReference>
<name>A0AAI8Y626_BEMTA</name>
<proteinExistence type="inferred from homology"/>
<gene>
    <name evidence="10" type="ORF">BEMITA_LOCUS104</name>
</gene>
<dbReference type="PROSITE" id="PS50195">
    <property type="entry name" value="PX"/>
    <property type="match status" value="1"/>
</dbReference>
<dbReference type="Pfam" id="PF10456">
    <property type="entry name" value="BAR_3_WASP_bdg"/>
    <property type="match status" value="1"/>
</dbReference>
<organism evidence="10 11">
    <name type="scientific">Bemisia tabaci</name>
    <name type="common">Sweetpotato whitefly</name>
    <name type="synonym">Aleurodes tabaci</name>
    <dbReference type="NCBI Taxonomy" id="7038"/>
    <lineage>
        <taxon>Eukaryota</taxon>
        <taxon>Metazoa</taxon>
        <taxon>Ecdysozoa</taxon>
        <taxon>Arthropoda</taxon>
        <taxon>Hexapoda</taxon>
        <taxon>Insecta</taxon>
        <taxon>Pterygota</taxon>
        <taxon>Neoptera</taxon>
        <taxon>Paraneoptera</taxon>
        <taxon>Hemiptera</taxon>
        <taxon>Sternorrhyncha</taxon>
        <taxon>Aleyrodoidea</taxon>
        <taxon>Aleyrodidae</taxon>
        <taxon>Aleyrodinae</taxon>
        <taxon>Bemisia</taxon>
    </lineage>
</organism>
<dbReference type="Pfam" id="PF00787">
    <property type="entry name" value="PX"/>
    <property type="match status" value="1"/>
</dbReference>
<dbReference type="FunFam" id="3.30.1520.10:FF:000004">
    <property type="entry name" value="Sorting nexin"/>
    <property type="match status" value="1"/>
</dbReference>
<keyword evidence="3 6" id="KW-0728">SH3 domain</keyword>
<dbReference type="InterPro" id="IPR019497">
    <property type="entry name" value="Sorting_nexin_WASP-bd-dom"/>
</dbReference>
<keyword evidence="4" id="KW-0472">Membrane</keyword>
<evidence type="ECO:0000256" key="2">
    <source>
        <dbReference type="ARBA" id="ARBA00010883"/>
    </source>
</evidence>
<dbReference type="AlphaFoldDB" id="A0AAI8Y626"/>
<feature type="non-terminal residue" evidence="10">
    <location>
        <position position="1"/>
    </location>
</feature>
<evidence type="ECO:0000259" key="9">
    <source>
        <dbReference type="PROSITE" id="PS50195"/>
    </source>
</evidence>
<dbReference type="SUPFAM" id="SSF50044">
    <property type="entry name" value="SH3-domain"/>
    <property type="match status" value="1"/>
</dbReference>
<dbReference type="Proteomes" id="UP001152759">
    <property type="component" value="Unassembled WGS sequence"/>
</dbReference>
<dbReference type="GO" id="GO:0030659">
    <property type="term" value="C:cytoplasmic vesicle membrane"/>
    <property type="evidence" value="ECO:0007669"/>
    <property type="project" value="UniProtKB-SubCell"/>
</dbReference>
<comment type="subcellular location">
    <subcellularLocation>
        <location evidence="1">Cytoplasmic vesicle membrane</location>
    </subcellularLocation>
</comment>
<evidence type="ECO:0000313" key="10">
    <source>
        <dbReference type="EMBL" id="CAH0746958.1"/>
    </source>
</evidence>
<dbReference type="InterPro" id="IPR036028">
    <property type="entry name" value="SH3-like_dom_sf"/>
</dbReference>
<evidence type="ECO:0000256" key="1">
    <source>
        <dbReference type="ARBA" id="ARBA00004156"/>
    </source>
</evidence>
<dbReference type="SMART" id="SM00312">
    <property type="entry name" value="PX"/>
    <property type="match status" value="1"/>
</dbReference>
<evidence type="ECO:0000259" key="8">
    <source>
        <dbReference type="PROSITE" id="PS50002"/>
    </source>
</evidence>
<evidence type="ECO:0000256" key="5">
    <source>
        <dbReference type="ARBA" id="ARBA00023329"/>
    </source>
</evidence>
<dbReference type="CDD" id="cd11763">
    <property type="entry name" value="SH3_SNX9_like"/>
    <property type="match status" value="1"/>
</dbReference>
<keyword evidence="11" id="KW-1185">Reference proteome</keyword>
<protein>
    <recommendedName>
        <fullName evidence="12">Sorting nexin</fullName>
    </recommendedName>
</protein>
<keyword evidence="5" id="KW-0968">Cytoplasmic vesicle</keyword>
<feature type="compositionally biased region" description="Acidic residues" evidence="7">
    <location>
        <begin position="95"/>
        <end position="106"/>
    </location>
</feature>
<dbReference type="Gene3D" id="3.30.1520.10">
    <property type="entry name" value="Phox-like domain"/>
    <property type="match status" value="1"/>
</dbReference>
<feature type="region of interest" description="Disordered" evidence="7">
    <location>
        <begin position="95"/>
        <end position="121"/>
    </location>
</feature>
<evidence type="ECO:0008006" key="12">
    <source>
        <dbReference type="Google" id="ProtNLM"/>
    </source>
</evidence>
<dbReference type="InterPro" id="IPR001683">
    <property type="entry name" value="PX_dom"/>
</dbReference>
<dbReference type="InterPro" id="IPR027267">
    <property type="entry name" value="AH/BAR_dom_sf"/>
</dbReference>
<dbReference type="SUPFAM" id="SSF64268">
    <property type="entry name" value="PX domain"/>
    <property type="match status" value="1"/>
</dbReference>
<evidence type="ECO:0000256" key="3">
    <source>
        <dbReference type="ARBA" id="ARBA00022443"/>
    </source>
</evidence>
<dbReference type="GO" id="GO:0016197">
    <property type="term" value="P:endosomal transport"/>
    <property type="evidence" value="ECO:0007669"/>
    <property type="project" value="TreeGrafter"/>
</dbReference>
<evidence type="ECO:0000256" key="4">
    <source>
        <dbReference type="ARBA" id="ARBA00023136"/>
    </source>
</evidence>
<feature type="domain" description="PX" evidence="9">
    <location>
        <begin position="198"/>
        <end position="308"/>
    </location>
</feature>
<dbReference type="GO" id="GO:0005886">
    <property type="term" value="C:plasma membrane"/>
    <property type="evidence" value="ECO:0007669"/>
    <property type="project" value="TreeGrafter"/>
</dbReference>
<dbReference type="Pfam" id="PF14604">
    <property type="entry name" value="SH3_9"/>
    <property type="match status" value="1"/>
</dbReference>
<dbReference type="SMART" id="SM00326">
    <property type="entry name" value="SH3"/>
    <property type="match status" value="1"/>
</dbReference>
<dbReference type="PANTHER" id="PTHR45827:SF1">
    <property type="entry name" value="SORTING NEXIN"/>
    <property type="match status" value="1"/>
</dbReference>
<dbReference type="GO" id="GO:0035091">
    <property type="term" value="F:phosphatidylinositol binding"/>
    <property type="evidence" value="ECO:0007669"/>
    <property type="project" value="InterPro"/>
</dbReference>
<sequence length="543" mass="61245">VRVVYDFQGEPNSSELSVTSGEILTVTRQDVGEGWWEGTNHLGRTGLFPAAYVEEVKVSVPPAVPPPPLPKDWETNSNNADNLYCNTQQTYEPVDFWDDDWDDDSESGAPPALPPSNTGISNYTPSISDASSIAGDGKGTINKKSSRFTNFHKAGGDSYIMGTLKVPVPDSEIVRIIENSYGEGYGSVIVWETIDKPYAVMVASPKKDSKFKGLKSFIAYQLTPTFNNIQVSRRYKHFDWLHERLEEKFSLIPIPPLPDKQISGRYDEQFIERRKNQLQAFVSCVCRHPVLSRCKVWEHFITCTDEKLWKDGKRKAEKDKLLGANYFLAVKAPEKALNPGTLDQDTESCSRYIHSLDGAAKNLFAVAGDQSKKNVAMYKREFQKVGHAFYSLGQVLGTEERTGYDRSSITAAIKKTGDTYNDIGKLFEEQAKLDWEPLGDTLHILKGITASFPEMLTVHKGAIQKKKECEKLYSEQKMDHDQLAEVSRRTDTVSYALLAEINYFHADQTAQLNESIKSFLTEQITFYQKVVVKLQEALHKFEE</sequence>
<dbReference type="CDD" id="cd06862">
    <property type="entry name" value="PX_SNX9_18_like"/>
    <property type="match status" value="1"/>
</dbReference>